<proteinExistence type="predicted"/>
<name>F0X0H6_9STRA</name>
<sequence length="141" mass="16670">MQCEHVIIRVVLDERELLFDRHSHRKNDDYQSRAKHIDVLYHFVRDQVREGEIQLKYVDSKEQVADFLTKPLSTKQFNKLARQANIRNCLPRRSVEDVISESDMTPYDTDDDVIIIKPISKLHVAFRQSTRSYVYLLGSHV</sequence>
<organism evidence="1">
    <name type="scientific">Albugo laibachii Nc14</name>
    <dbReference type="NCBI Taxonomy" id="890382"/>
    <lineage>
        <taxon>Eukaryota</taxon>
        <taxon>Sar</taxon>
        <taxon>Stramenopiles</taxon>
        <taxon>Oomycota</taxon>
        <taxon>Peronosporomycetes</taxon>
        <taxon>Albuginales</taxon>
        <taxon>Albuginaceae</taxon>
        <taxon>Albugo</taxon>
    </lineage>
</organism>
<evidence type="ECO:0000313" key="1">
    <source>
        <dbReference type="EMBL" id="CCA27266.1"/>
    </source>
</evidence>
<protein>
    <submittedName>
        <fullName evidence="1">AlNc14C491G11920 protein</fullName>
    </submittedName>
</protein>
<dbReference type="HOGENOM" id="CLU_1828912_0_0_1"/>
<dbReference type="EMBL" id="FR824530">
    <property type="protein sequence ID" value="CCA27266.1"/>
    <property type="molecule type" value="Genomic_DNA"/>
</dbReference>
<reference evidence="1" key="2">
    <citation type="submission" date="2011-02" db="EMBL/GenBank/DDBJ databases">
        <authorList>
            <person name="MacLean D."/>
        </authorList>
    </citation>
    <scope>NUCLEOTIDE SEQUENCE</scope>
</reference>
<accession>F0X0H6</accession>
<dbReference type="CDD" id="cd09272">
    <property type="entry name" value="RNase_HI_RT_Ty1"/>
    <property type="match status" value="1"/>
</dbReference>
<gene>
    <name evidence="1" type="primary">AlNc14C491G11920</name>
    <name evidence="1" type="ORF">ALNC14_134100</name>
</gene>
<reference evidence="1" key="1">
    <citation type="journal article" date="2011" name="PLoS Biol.">
        <title>Gene gain and loss during evolution of obligate parasitism in the white rust pathogen of Arabidopsis thaliana.</title>
        <authorList>
            <person name="Kemen E."/>
            <person name="Gardiner A."/>
            <person name="Schultz-Larsen T."/>
            <person name="Kemen A.C."/>
            <person name="Balmuth A.L."/>
            <person name="Robert-Seilaniantz A."/>
            <person name="Bailey K."/>
            <person name="Holub E."/>
            <person name="Studholme D.J."/>
            <person name="Maclean D."/>
            <person name="Jones J.D."/>
        </authorList>
    </citation>
    <scope>NUCLEOTIDE SEQUENCE</scope>
</reference>
<dbReference type="AlphaFoldDB" id="F0X0H6"/>